<keyword evidence="1" id="KW-0812">Transmembrane</keyword>
<organism evidence="2 4">
    <name type="scientific">Xenorhabdus kozodoii</name>
    <dbReference type="NCBI Taxonomy" id="351676"/>
    <lineage>
        <taxon>Bacteria</taxon>
        <taxon>Pseudomonadati</taxon>
        <taxon>Pseudomonadota</taxon>
        <taxon>Gammaproteobacteria</taxon>
        <taxon>Enterobacterales</taxon>
        <taxon>Morganellaceae</taxon>
        <taxon>Xenorhabdus</taxon>
    </lineage>
</organism>
<evidence type="ECO:0000313" key="4">
    <source>
        <dbReference type="Proteomes" id="UP000221101"/>
    </source>
</evidence>
<accession>A0A2D0L2F0</accession>
<gene>
    <name evidence="3" type="ORF">Xkoz_02737</name>
    <name evidence="2" type="ORF">Xkoz_03313</name>
</gene>
<comment type="caution">
    <text evidence="2">The sequence shown here is derived from an EMBL/GenBank/DDBJ whole genome shotgun (WGS) entry which is preliminary data.</text>
</comment>
<protein>
    <submittedName>
        <fullName evidence="2">Uncharacterized protein</fullName>
    </submittedName>
</protein>
<evidence type="ECO:0000313" key="3">
    <source>
        <dbReference type="EMBL" id="PHM71342.1"/>
    </source>
</evidence>
<dbReference type="AlphaFoldDB" id="A0A2D0L2F0"/>
<evidence type="ECO:0000313" key="2">
    <source>
        <dbReference type="EMBL" id="PHM69850.1"/>
    </source>
</evidence>
<evidence type="ECO:0000256" key="1">
    <source>
        <dbReference type="SAM" id="Phobius"/>
    </source>
</evidence>
<keyword evidence="1" id="KW-0472">Membrane</keyword>
<reference evidence="2 4" key="1">
    <citation type="journal article" date="2017" name="Nat. Microbiol.">
        <title>Natural product diversity associated with the nematode symbionts Photorhabdus and Xenorhabdus.</title>
        <authorList>
            <person name="Tobias N.J."/>
            <person name="Wolff H."/>
            <person name="Djahanschiri B."/>
            <person name="Grundmann F."/>
            <person name="Kronenwerth M."/>
            <person name="Shi Y.M."/>
            <person name="Simonyi S."/>
            <person name="Grun P."/>
            <person name="Shapiro-Ilan D."/>
            <person name="Pidot S.J."/>
            <person name="Stinear T.P."/>
            <person name="Ebersberger I."/>
            <person name="Bode H.B."/>
        </authorList>
    </citation>
    <scope>NUCLEOTIDE SEQUENCE [LARGE SCALE GENOMIC DNA]</scope>
    <source>
        <strain evidence="2 4">DSM 17907</strain>
    </source>
</reference>
<keyword evidence="1" id="KW-1133">Transmembrane helix</keyword>
<dbReference type="EMBL" id="NJCX01000029">
    <property type="protein sequence ID" value="PHM69850.1"/>
    <property type="molecule type" value="Genomic_DNA"/>
</dbReference>
<keyword evidence="4" id="KW-1185">Reference proteome</keyword>
<sequence length="51" mass="5966">MPATFQVATLLATSTPFSHMVINIAFVMLLSPCYNLKFSGYEYFYFFEFEH</sequence>
<name>A0A2D0L2F0_9GAMM</name>
<dbReference type="Proteomes" id="UP000221101">
    <property type="component" value="Unassembled WGS sequence"/>
</dbReference>
<proteinExistence type="predicted"/>
<dbReference type="EMBL" id="NJCX01000020">
    <property type="protein sequence ID" value="PHM71342.1"/>
    <property type="molecule type" value="Genomic_DNA"/>
</dbReference>
<feature type="transmembrane region" description="Helical" evidence="1">
    <location>
        <begin position="17"/>
        <end position="36"/>
    </location>
</feature>